<name>A0ABU1UKJ9_9ACTN</name>
<dbReference type="PANTHER" id="PTHR23416">
    <property type="entry name" value="SIALIC ACID SYNTHASE-RELATED"/>
    <property type="match status" value="1"/>
</dbReference>
<proteinExistence type="predicted"/>
<gene>
    <name evidence="1" type="ORF">J2X11_000552</name>
</gene>
<dbReference type="RefSeq" id="WP_309966543.1">
    <property type="nucleotide sequence ID" value="NZ_JAVDWH010000001.1"/>
</dbReference>
<sequence>MKVRFLVAAMLALLPSRLHRLGGKFLLGWDVHKTARLGHSIIAVRKVTIGAGASIGTGNMIRGLEELTMGEESTISFFNWISGPPLGSGAFIHSPNRYPALIMGRGAAIAGRHIIDCSDTVTFGEFASMGGWRSVVFTHSVDLIRNKQRCTPVTIGDRAAILTNVVLLSGTSVAPRSVVSAGSVVNTPLTKEYTFYRGNPAVAVRDLPETLGYFNRTTPHVD</sequence>
<dbReference type="SUPFAM" id="SSF51161">
    <property type="entry name" value="Trimeric LpxA-like enzymes"/>
    <property type="match status" value="1"/>
</dbReference>
<reference evidence="1 2" key="1">
    <citation type="submission" date="2023-07" db="EMBL/GenBank/DDBJ databases">
        <title>Sorghum-associated microbial communities from plants grown in Nebraska, USA.</title>
        <authorList>
            <person name="Schachtman D."/>
        </authorList>
    </citation>
    <scope>NUCLEOTIDE SEQUENCE [LARGE SCALE GENOMIC DNA]</scope>
    <source>
        <strain evidence="1 2">BE248</strain>
    </source>
</reference>
<comment type="caution">
    <text evidence="1">The sequence shown here is derived from an EMBL/GenBank/DDBJ whole genome shotgun (WGS) entry which is preliminary data.</text>
</comment>
<evidence type="ECO:0000313" key="2">
    <source>
        <dbReference type="Proteomes" id="UP001257739"/>
    </source>
</evidence>
<organism evidence="1 2">
    <name type="scientific">Aeromicrobium panaciterrae</name>
    <dbReference type="NCBI Taxonomy" id="363861"/>
    <lineage>
        <taxon>Bacteria</taxon>
        <taxon>Bacillati</taxon>
        <taxon>Actinomycetota</taxon>
        <taxon>Actinomycetes</taxon>
        <taxon>Propionibacteriales</taxon>
        <taxon>Nocardioidaceae</taxon>
        <taxon>Aeromicrobium</taxon>
    </lineage>
</organism>
<dbReference type="EMBL" id="JAVDWH010000001">
    <property type="protein sequence ID" value="MDR7085713.1"/>
    <property type="molecule type" value="Genomic_DNA"/>
</dbReference>
<keyword evidence="2" id="KW-1185">Reference proteome</keyword>
<evidence type="ECO:0000313" key="1">
    <source>
        <dbReference type="EMBL" id="MDR7085713.1"/>
    </source>
</evidence>
<dbReference type="InterPro" id="IPR011004">
    <property type="entry name" value="Trimer_LpxA-like_sf"/>
</dbReference>
<dbReference type="InterPro" id="IPR051159">
    <property type="entry name" value="Hexapeptide_acetyltransf"/>
</dbReference>
<dbReference type="Proteomes" id="UP001257739">
    <property type="component" value="Unassembled WGS sequence"/>
</dbReference>
<protein>
    <submittedName>
        <fullName evidence="1">Acetyltransferase-like isoleucine patch superfamily enzyme</fullName>
    </submittedName>
</protein>
<accession>A0ABU1UKJ9</accession>
<dbReference type="Gene3D" id="2.160.10.10">
    <property type="entry name" value="Hexapeptide repeat proteins"/>
    <property type="match status" value="1"/>
</dbReference>